<sequence>MATIDTGATTIDLENNSDHNMKIYQLIDTGRWVFGQHNVILVLTFSKAFNSVISIFALFTTFEALGHSLENCSVAIPFISQGRAPDKLGIQTHTMDNRDTNEIGTMKDYLIMPDNNLLKISNK</sequence>
<reference evidence="1" key="2">
    <citation type="submission" date="2020-05" db="UniProtKB">
        <authorList>
            <consortium name="EnsemblMetazoa"/>
        </authorList>
    </citation>
    <scope>IDENTIFICATION</scope>
    <source>
        <strain evidence="1">IAEA</strain>
    </source>
</reference>
<reference evidence="2" key="1">
    <citation type="submission" date="2015-01" db="EMBL/GenBank/DDBJ databases">
        <authorList>
            <person name="Aksoy S."/>
            <person name="Warren W."/>
            <person name="Wilson R.K."/>
        </authorList>
    </citation>
    <scope>NUCLEOTIDE SEQUENCE [LARGE SCALE GENOMIC DNA]</scope>
    <source>
        <strain evidence="2">IAEA</strain>
    </source>
</reference>
<dbReference type="VEuPathDB" id="VectorBase:GPPI017856"/>
<proteinExistence type="predicted"/>
<keyword evidence="2" id="KW-1185">Reference proteome</keyword>
<dbReference type="EMBL" id="JXJN01007974">
    <property type="status" value="NOT_ANNOTATED_CDS"/>
    <property type="molecule type" value="Genomic_DNA"/>
</dbReference>
<protein>
    <submittedName>
        <fullName evidence="1">Uncharacterized protein</fullName>
    </submittedName>
</protein>
<dbReference type="Proteomes" id="UP000092460">
    <property type="component" value="Unassembled WGS sequence"/>
</dbReference>
<dbReference type="EnsemblMetazoa" id="GPPI017856-RA">
    <property type="protein sequence ID" value="GPPI017856-PA"/>
    <property type="gene ID" value="GPPI017856"/>
</dbReference>
<evidence type="ECO:0000313" key="2">
    <source>
        <dbReference type="Proteomes" id="UP000092460"/>
    </source>
</evidence>
<dbReference type="AlphaFoldDB" id="A0A1B0B3R7"/>
<accession>A0A1B0B3R7</accession>
<organism evidence="1 2">
    <name type="scientific">Glossina palpalis gambiensis</name>
    <dbReference type="NCBI Taxonomy" id="67801"/>
    <lineage>
        <taxon>Eukaryota</taxon>
        <taxon>Metazoa</taxon>
        <taxon>Ecdysozoa</taxon>
        <taxon>Arthropoda</taxon>
        <taxon>Hexapoda</taxon>
        <taxon>Insecta</taxon>
        <taxon>Pterygota</taxon>
        <taxon>Neoptera</taxon>
        <taxon>Endopterygota</taxon>
        <taxon>Diptera</taxon>
        <taxon>Brachycera</taxon>
        <taxon>Muscomorpha</taxon>
        <taxon>Hippoboscoidea</taxon>
        <taxon>Glossinidae</taxon>
        <taxon>Glossina</taxon>
    </lineage>
</organism>
<evidence type="ECO:0000313" key="1">
    <source>
        <dbReference type="EnsemblMetazoa" id="GPPI017856-PA"/>
    </source>
</evidence>
<name>A0A1B0B3R7_9MUSC</name>